<dbReference type="Gene3D" id="1.10.630.10">
    <property type="entry name" value="Cytochrome P450"/>
    <property type="match status" value="1"/>
</dbReference>
<dbReference type="InterPro" id="IPR036396">
    <property type="entry name" value="Cyt_P450_sf"/>
</dbReference>
<dbReference type="InterPro" id="IPR001128">
    <property type="entry name" value="Cyt_P450"/>
</dbReference>
<evidence type="ECO:0000256" key="2">
    <source>
        <dbReference type="ARBA" id="ARBA00022617"/>
    </source>
</evidence>
<dbReference type="Pfam" id="PF00067">
    <property type="entry name" value="p450"/>
    <property type="match status" value="1"/>
</dbReference>
<evidence type="ECO:0000256" key="5">
    <source>
        <dbReference type="ARBA" id="ARBA00023004"/>
    </source>
</evidence>
<dbReference type="GO" id="GO:0020037">
    <property type="term" value="F:heme binding"/>
    <property type="evidence" value="ECO:0007669"/>
    <property type="project" value="InterPro"/>
</dbReference>
<dbReference type="HOGENOM" id="CLU_033716_2_0_11"/>
<name>F8B635_9ACTN</name>
<reference evidence="8 9" key="1">
    <citation type="submission" date="2011-05" db="EMBL/GenBank/DDBJ databases">
        <title>Complete sequence of chromosome of Frankia symbiont of Datisca glomerata.</title>
        <authorList>
            <consortium name="US DOE Joint Genome Institute"/>
            <person name="Lucas S."/>
            <person name="Han J."/>
            <person name="Lapidus A."/>
            <person name="Cheng J.-F."/>
            <person name="Goodwin L."/>
            <person name="Pitluck S."/>
            <person name="Peters L."/>
            <person name="Mikhailova N."/>
            <person name="Chertkov O."/>
            <person name="Teshima H."/>
            <person name="Han C."/>
            <person name="Tapia R."/>
            <person name="Land M."/>
            <person name="Hauser L."/>
            <person name="Kyrpides N."/>
            <person name="Ivanova N."/>
            <person name="Pagani I."/>
            <person name="Berry A."/>
            <person name="Pawlowski K."/>
            <person name="Persson T."/>
            <person name="Vanden Heuvel B."/>
            <person name="Benson D."/>
            <person name="Woyke T."/>
        </authorList>
    </citation>
    <scope>NUCLEOTIDE SEQUENCE [LARGE SCALE GENOMIC DNA]</scope>
    <source>
        <strain evidence="9">4085684</strain>
    </source>
</reference>
<keyword evidence="2 7" id="KW-0349">Heme</keyword>
<dbReference type="EMBL" id="CP002801">
    <property type="protein sequence ID" value="AEH10200.1"/>
    <property type="molecule type" value="Genomic_DNA"/>
</dbReference>
<dbReference type="PRINTS" id="PR00359">
    <property type="entry name" value="BP450"/>
</dbReference>
<dbReference type="STRING" id="656024.FsymDg_2871"/>
<evidence type="ECO:0000256" key="6">
    <source>
        <dbReference type="ARBA" id="ARBA00023033"/>
    </source>
</evidence>
<evidence type="ECO:0000256" key="4">
    <source>
        <dbReference type="ARBA" id="ARBA00023002"/>
    </source>
</evidence>
<comment type="similarity">
    <text evidence="1 7">Belongs to the cytochrome P450 family.</text>
</comment>
<dbReference type="AlphaFoldDB" id="F8B635"/>
<dbReference type="eggNOG" id="COG2124">
    <property type="taxonomic scope" value="Bacteria"/>
</dbReference>
<organism evidence="8 9">
    <name type="scientific">Candidatus Protofrankia datiscae</name>
    <dbReference type="NCBI Taxonomy" id="2716812"/>
    <lineage>
        <taxon>Bacteria</taxon>
        <taxon>Bacillati</taxon>
        <taxon>Actinomycetota</taxon>
        <taxon>Actinomycetes</taxon>
        <taxon>Frankiales</taxon>
        <taxon>Frankiaceae</taxon>
        <taxon>Protofrankia</taxon>
    </lineage>
</organism>
<dbReference type="PRINTS" id="PR00385">
    <property type="entry name" value="P450"/>
</dbReference>
<dbReference type="CDD" id="cd20625">
    <property type="entry name" value="CYP164-like"/>
    <property type="match status" value="1"/>
</dbReference>
<dbReference type="GO" id="GO:0005506">
    <property type="term" value="F:iron ion binding"/>
    <property type="evidence" value="ECO:0007669"/>
    <property type="project" value="InterPro"/>
</dbReference>
<dbReference type="EC" id="1.14.14.84" evidence="8"/>
<keyword evidence="6 7" id="KW-0503">Monooxygenase</keyword>
<keyword evidence="4 7" id="KW-0560">Oxidoreductase</keyword>
<evidence type="ECO:0000256" key="7">
    <source>
        <dbReference type="RuleBase" id="RU000461"/>
    </source>
</evidence>
<proteinExistence type="inferred from homology"/>
<sequence length="426" mass="46428">MTTVSGPAPVEFDGFHPMYRENPYPSYRRARAAGAFCPFQLGPVPVHIATRYEAASAILQSPDWGHGYRDGISPFRPNVKAEDVAGSFLAMDPPDHTRLRALVGKAFTPRMVARLAQSIDALVRKLVDAGAEQGELDVVGGLARPVSMAVMCELIGIPQQDSATFGDWGRAIARGTDPDFTLTAEDIENRHAASEAFAAYFRDLIAFRRARPAEDLVSGLAAVEERGDVLTERELLGVLSLLWVAGVETTVNLIGNGVLALLRHPEQQRLLRDRPELAASAVDEMLRYDPPVHFTIRVALADITVSGHRFRRGDGVVVLMASAGRDESVFPDADTFDITRYAGATPARRHLGFGLGPHYCLGAPLARMEAEAEITELLRRTPELRLANDNLSCLTSLAHRGVSALPLALDGRRAWPCGRNSDFWSS</sequence>
<evidence type="ECO:0000256" key="3">
    <source>
        <dbReference type="ARBA" id="ARBA00022723"/>
    </source>
</evidence>
<keyword evidence="5 7" id="KW-0408">Iron</keyword>
<evidence type="ECO:0000256" key="1">
    <source>
        <dbReference type="ARBA" id="ARBA00010617"/>
    </source>
</evidence>
<keyword evidence="3 7" id="KW-0479">Metal-binding</keyword>
<dbReference type="RefSeq" id="WP_013874103.1">
    <property type="nucleotide sequence ID" value="NC_015656.1"/>
</dbReference>
<dbReference type="InterPro" id="IPR002397">
    <property type="entry name" value="Cyt_P450_B"/>
</dbReference>
<dbReference type="PROSITE" id="PS00086">
    <property type="entry name" value="CYTOCHROME_P450"/>
    <property type="match status" value="1"/>
</dbReference>
<dbReference type="PANTHER" id="PTHR46696">
    <property type="entry name" value="P450, PUTATIVE (EUROFUNG)-RELATED"/>
    <property type="match status" value="1"/>
</dbReference>
<dbReference type="FunFam" id="1.10.630.10:FF:000018">
    <property type="entry name" value="Cytochrome P450 monooxygenase"/>
    <property type="match status" value="1"/>
</dbReference>
<accession>F8B635</accession>
<dbReference type="SUPFAM" id="SSF48264">
    <property type="entry name" value="Cytochrome P450"/>
    <property type="match status" value="1"/>
</dbReference>
<gene>
    <name evidence="8" type="ordered locus">FsymDg_2871</name>
</gene>
<protein>
    <submittedName>
        <fullName evidence="8">Linalool 8-monooxygenase</fullName>
        <ecNumber evidence="8">1.14.14.84</ecNumber>
    </submittedName>
</protein>
<dbReference type="PANTHER" id="PTHR46696:SF1">
    <property type="entry name" value="CYTOCHROME P450 YJIB-RELATED"/>
    <property type="match status" value="1"/>
</dbReference>
<dbReference type="GO" id="GO:0050056">
    <property type="term" value="F:linalool 8-monooxygenase activity"/>
    <property type="evidence" value="ECO:0007669"/>
    <property type="project" value="UniProtKB-EC"/>
</dbReference>
<keyword evidence="9" id="KW-1185">Reference proteome</keyword>
<dbReference type="Proteomes" id="UP000001549">
    <property type="component" value="Chromosome"/>
</dbReference>
<dbReference type="KEGG" id="fsy:FsymDg_2871"/>
<dbReference type="InterPro" id="IPR017972">
    <property type="entry name" value="Cyt_P450_CS"/>
</dbReference>
<evidence type="ECO:0000313" key="8">
    <source>
        <dbReference type="EMBL" id="AEH10200.1"/>
    </source>
</evidence>
<evidence type="ECO:0000313" key="9">
    <source>
        <dbReference type="Proteomes" id="UP000001549"/>
    </source>
</evidence>